<feature type="domain" description="Peptidase M48" evidence="8">
    <location>
        <begin position="82"/>
        <end position="264"/>
    </location>
</feature>
<dbReference type="EMBL" id="SMBX01000002">
    <property type="protein sequence ID" value="TCV01837.1"/>
    <property type="molecule type" value="Genomic_DNA"/>
</dbReference>
<evidence type="ECO:0000259" key="8">
    <source>
        <dbReference type="Pfam" id="PF01435"/>
    </source>
</evidence>
<proteinExistence type="inferred from homology"/>
<evidence type="ECO:0000256" key="3">
    <source>
        <dbReference type="ARBA" id="ARBA00022801"/>
    </source>
</evidence>
<dbReference type="PROSITE" id="PS51257">
    <property type="entry name" value="PROKAR_LIPOPROTEIN"/>
    <property type="match status" value="1"/>
</dbReference>
<reference evidence="9 10" key="1">
    <citation type="submission" date="2019-03" db="EMBL/GenBank/DDBJ databases">
        <title>Genomic Encyclopedia of Type Strains, Phase IV (KMG-IV): sequencing the most valuable type-strain genomes for metagenomic binning, comparative biology and taxonomic classification.</title>
        <authorList>
            <person name="Goeker M."/>
        </authorList>
    </citation>
    <scope>NUCLEOTIDE SEQUENCE [LARGE SCALE GENOMIC DNA]</scope>
    <source>
        <strain evidence="9 10">DSM 100048</strain>
    </source>
</reference>
<evidence type="ECO:0000256" key="4">
    <source>
        <dbReference type="ARBA" id="ARBA00022833"/>
    </source>
</evidence>
<keyword evidence="3 6" id="KW-0378">Hydrolase</keyword>
<dbReference type="CDD" id="cd07331">
    <property type="entry name" value="M48C_Oma1_like"/>
    <property type="match status" value="1"/>
</dbReference>
<dbReference type="Pfam" id="PF01435">
    <property type="entry name" value="Peptidase_M48"/>
    <property type="match status" value="1"/>
</dbReference>
<keyword evidence="7" id="KW-0732">Signal</keyword>
<evidence type="ECO:0000256" key="2">
    <source>
        <dbReference type="ARBA" id="ARBA00022723"/>
    </source>
</evidence>
<dbReference type="Proteomes" id="UP000294692">
    <property type="component" value="Unassembled WGS sequence"/>
</dbReference>
<evidence type="ECO:0000256" key="7">
    <source>
        <dbReference type="SAM" id="SignalP"/>
    </source>
</evidence>
<dbReference type="AlphaFoldDB" id="A0A4R3V9E0"/>
<sequence length="279" mass="29712">MQLSVKRCCGAGIRVMVLAAAVLASGCSVVQTTAGGDIGIDRKQYMASGVSEAALQQEASAQYAQMLSQAKAQKALNVDAGQTQRVRNIAQRLIRQVGVFRPDAQSWQWEINVLHSDEVNAWCMPGGKMAVYTGLIQKIKPTDAELAAIIGHEMAHALREHARERVSQQMAAGLGLAVLSAVTGSGAAMDLGQNLSEVMFTLPGSRTHETEADRMGVELAARAGYDPHAAVSLWRKMAQLGGGSQPEILSTHPSSATRIADLEQAAARVEPLYRQAAKP</sequence>
<feature type="signal peptide" evidence="7">
    <location>
        <begin position="1"/>
        <end position="24"/>
    </location>
</feature>
<comment type="cofactor">
    <cofactor evidence="6">
        <name>Zn(2+)</name>
        <dbReference type="ChEBI" id="CHEBI:29105"/>
    </cofactor>
    <text evidence="6">Binds 1 zinc ion per subunit.</text>
</comment>
<feature type="chain" id="PRO_5020426602" evidence="7">
    <location>
        <begin position="25"/>
        <end position="279"/>
    </location>
</feature>
<organism evidence="9 10">
    <name type="scientific">Paracandidimonas soli</name>
    <dbReference type="NCBI Taxonomy" id="1917182"/>
    <lineage>
        <taxon>Bacteria</taxon>
        <taxon>Pseudomonadati</taxon>
        <taxon>Pseudomonadota</taxon>
        <taxon>Betaproteobacteria</taxon>
        <taxon>Burkholderiales</taxon>
        <taxon>Alcaligenaceae</taxon>
        <taxon>Paracandidimonas</taxon>
    </lineage>
</organism>
<evidence type="ECO:0000256" key="1">
    <source>
        <dbReference type="ARBA" id="ARBA00022670"/>
    </source>
</evidence>
<keyword evidence="2" id="KW-0479">Metal-binding</keyword>
<dbReference type="InterPro" id="IPR051156">
    <property type="entry name" value="Mito/Outer_Membr_Metalloprot"/>
</dbReference>
<evidence type="ECO:0000256" key="6">
    <source>
        <dbReference type="RuleBase" id="RU003983"/>
    </source>
</evidence>
<name>A0A4R3V9E0_9BURK</name>
<evidence type="ECO:0000313" key="9">
    <source>
        <dbReference type="EMBL" id="TCV01837.1"/>
    </source>
</evidence>
<keyword evidence="1 6" id="KW-0645">Protease</keyword>
<dbReference type="Gene3D" id="3.30.2010.10">
    <property type="entry name" value="Metalloproteases ('zincins'), catalytic domain"/>
    <property type="match status" value="1"/>
</dbReference>
<keyword evidence="4 6" id="KW-0862">Zinc</keyword>
<gene>
    <name evidence="9" type="ORF">EV686_102551</name>
</gene>
<dbReference type="GO" id="GO:0004222">
    <property type="term" value="F:metalloendopeptidase activity"/>
    <property type="evidence" value="ECO:0007669"/>
    <property type="project" value="InterPro"/>
</dbReference>
<dbReference type="PANTHER" id="PTHR22726:SF1">
    <property type="entry name" value="METALLOENDOPEPTIDASE OMA1, MITOCHONDRIAL"/>
    <property type="match status" value="1"/>
</dbReference>
<evidence type="ECO:0000313" key="10">
    <source>
        <dbReference type="Proteomes" id="UP000294692"/>
    </source>
</evidence>
<comment type="similarity">
    <text evidence="6">Belongs to the peptidase M48 family.</text>
</comment>
<dbReference type="GO" id="GO:0016020">
    <property type="term" value="C:membrane"/>
    <property type="evidence" value="ECO:0007669"/>
    <property type="project" value="TreeGrafter"/>
</dbReference>
<dbReference type="InterPro" id="IPR001915">
    <property type="entry name" value="Peptidase_M48"/>
</dbReference>
<comment type="caution">
    <text evidence="9">The sequence shown here is derived from an EMBL/GenBank/DDBJ whole genome shotgun (WGS) entry which is preliminary data.</text>
</comment>
<accession>A0A4R3V9E0</accession>
<dbReference type="GO" id="GO:0051603">
    <property type="term" value="P:proteolysis involved in protein catabolic process"/>
    <property type="evidence" value="ECO:0007669"/>
    <property type="project" value="TreeGrafter"/>
</dbReference>
<dbReference type="GO" id="GO:0046872">
    <property type="term" value="F:metal ion binding"/>
    <property type="evidence" value="ECO:0007669"/>
    <property type="project" value="UniProtKB-KW"/>
</dbReference>
<dbReference type="PANTHER" id="PTHR22726">
    <property type="entry name" value="METALLOENDOPEPTIDASE OMA1"/>
    <property type="match status" value="1"/>
</dbReference>
<keyword evidence="10" id="KW-1185">Reference proteome</keyword>
<keyword evidence="5 6" id="KW-0482">Metalloprotease</keyword>
<protein>
    <submittedName>
        <fullName evidence="9">Peptidase M48-like protein</fullName>
    </submittedName>
</protein>
<evidence type="ECO:0000256" key="5">
    <source>
        <dbReference type="ARBA" id="ARBA00023049"/>
    </source>
</evidence>